<organism evidence="1 2">
    <name type="scientific">Paenibacillus marchantiophytorum</name>
    <dbReference type="NCBI Taxonomy" id="1619310"/>
    <lineage>
        <taxon>Bacteria</taxon>
        <taxon>Bacillati</taxon>
        <taxon>Bacillota</taxon>
        <taxon>Bacilli</taxon>
        <taxon>Bacillales</taxon>
        <taxon>Paenibacillaceae</taxon>
        <taxon>Paenibacillus</taxon>
    </lineage>
</organism>
<name>A0ABQ1EYQ7_9BACL</name>
<sequence length="74" mass="8283">MEDLQPSLNEANKAQVDIISKAAPVANLFSSRPKGYGAWTDEWTKVSQAVGFGKMTPEQGFDELKKKWDEIIKL</sequence>
<keyword evidence="2" id="KW-1185">Reference proteome</keyword>
<dbReference type="EMBL" id="BMHE01000025">
    <property type="protein sequence ID" value="GFZ92560.1"/>
    <property type="molecule type" value="Genomic_DNA"/>
</dbReference>
<gene>
    <name evidence="1" type="ORF">GCM10008018_43750</name>
</gene>
<comment type="caution">
    <text evidence="1">The sequence shown here is derived from an EMBL/GenBank/DDBJ whole genome shotgun (WGS) entry which is preliminary data.</text>
</comment>
<protein>
    <recommendedName>
        <fullName evidence="3">Extracellular solute-binding protein</fullName>
    </recommendedName>
</protein>
<evidence type="ECO:0000313" key="2">
    <source>
        <dbReference type="Proteomes" id="UP000615455"/>
    </source>
</evidence>
<evidence type="ECO:0008006" key="3">
    <source>
        <dbReference type="Google" id="ProtNLM"/>
    </source>
</evidence>
<dbReference type="Proteomes" id="UP000615455">
    <property type="component" value="Unassembled WGS sequence"/>
</dbReference>
<reference evidence="2" key="1">
    <citation type="journal article" date="2019" name="Int. J. Syst. Evol. Microbiol.">
        <title>The Global Catalogue of Microorganisms (GCM) 10K type strain sequencing project: providing services to taxonomists for standard genome sequencing and annotation.</title>
        <authorList>
            <consortium name="The Broad Institute Genomics Platform"/>
            <consortium name="The Broad Institute Genome Sequencing Center for Infectious Disease"/>
            <person name="Wu L."/>
            <person name="Ma J."/>
        </authorList>
    </citation>
    <scope>NUCLEOTIDE SEQUENCE [LARGE SCALE GENOMIC DNA]</scope>
    <source>
        <strain evidence="2">CGMCC 1.15043</strain>
    </source>
</reference>
<dbReference type="Gene3D" id="3.40.190.10">
    <property type="entry name" value="Periplasmic binding protein-like II"/>
    <property type="match status" value="2"/>
</dbReference>
<dbReference type="RefSeq" id="WP_189014983.1">
    <property type="nucleotide sequence ID" value="NZ_BMHE01000025.1"/>
</dbReference>
<evidence type="ECO:0000313" key="1">
    <source>
        <dbReference type="EMBL" id="GFZ92560.1"/>
    </source>
</evidence>
<accession>A0ABQ1EYQ7</accession>
<proteinExistence type="predicted"/>